<accession>A0AA88M312</accession>
<keyword evidence="2" id="KW-1185">Reference proteome</keyword>
<evidence type="ECO:0000313" key="1">
    <source>
        <dbReference type="EMBL" id="KAK2829416.1"/>
    </source>
</evidence>
<gene>
    <name evidence="1" type="ORF">Q7C36_017406</name>
</gene>
<proteinExistence type="predicted"/>
<name>A0AA88M312_TACVA</name>
<dbReference type="Proteomes" id="UP001187315">
    <property type="component" value="Unassembled WGS sequence"/>
</dbReference>
<organism evidence="1 2">
    <name type="scientific">Tachysurus vachellii</name>
    <name type="common">Darkbarbel catfish</name>
    <name type="synonym">Pelteobagrus vachellii</name>
    <dbReference type="NCBI Taxonomy" id="175792"/>
    <lineage>
        <taxon>Eukaryota</taxon>
        <taxon>Metazoa</taxon>
        <taxon>Chordata</taxon>
        <taxon>Craniata</taxon>
        <taxon>Vertebrata</taxon>
        <taxon>Euteleostomi</taxon>
        <taxon>Actinopterygii</taxon>
        <taxon>Neopterygii</taxon>
        <taxon>Teleostei</taxon>
        <taxon>Ostariophysi</taxon>
        <taxon>Siluriformes</taxon>
        <taxon>Bagridae</taxon>
        <taxon>Tachysurus</taxon>
    </lineage>
</organism>
<protein>
    <submittedName>
        <fullName evidence="1">Uncharacterized protein</fullName>
    </submittedName>
</protein>
<reference evidence="1" key="1">
    <citation type="submission" date="2023-08" db="EMBL/GenBank/DDBJ databases">
        <title>Pelteobagrus vachellii genome.</title>
        <authorList>
            <person name="Liu H."/>
        </authorList>
    </citation>
    <scope>NUCLEOTIDE SEQUENCE</scope>
    <source>
        <strain evidence="1">PRFRI_2022a</strain>
        <tissue evidence="1">Muscle</tissue>
    </source>
</reference>
<dbReference type="AlphaFoldDB" id="A0AA88M312"/>
<comment type="caution">
    <text evidence="1">The sequence shown here is derived from an EMBL/GenBank/DDBJ whole genome shotgun (WGS) entry which is preliminary data.</text>
</comment>
<dbReference type="EMBL" id="JAVHJS010000018">
    <property type="protein sequence ID" value="KAK2829416.1"/>
    <property type="molecule type" value="Genomic_DNA"/>
</dbReference>
<sequence length="93" mass="9985">MRTLSRCKINNDPGKLCRDSGGGWKSSSGDNLFIPDCKALICTGASGSVLQEDPSPTKPHGKGGKFPMVDFWKTSSTNSLELNLTGNCMHLQL</sequence>
<evidence type="ECO:0000313" key="2">
    <source>
        <dbReference type="Proteomes" id="UP001187315"/>
    </source>
</evidence>